<comment type="caution">
    <text evidence="1">The sequence shown here is derived from an EMBL/GenBank/DDBJ whole genome shotgun (WGS) entry which is preliminary data.</text>
</comment>
<keyword evidence="2" id="KW-1185">Reference proteome</keyword>
<dbReference type="GeneID" id="42051912"/>
<sequence length="100" mass="11216">MSIKNMEAQLHSGPSFSIASIILNNTYHYLLLLLTTAFKMATVFDLKQTCASLEALGCPQYNQFVILQTKAYSDPGKLLTGHDLSVYKEKRALLTLIKNY</sequence>
<dbReference type="VEuPathDB" id="FungiDB:FPRO_07033"/>
<dbReference type="EMBL" id="FJOF01000003">
    <property type="protein sequence ID" value="CZR37776.1"/>
    <property type="molecule type" value="Genomic_DNA"/>
</dbReference>
<evidence type="ECO:0000313" key="1">
    <source>
        <dbReference type="EMBL" id="CZR37776.1"/>
    </source>
</evidence>
<reference evidence="2" key="1">
    <citation type="journal article" date="2016" name="Genome Biol. Evol.">
        <title>Comparative 'omics' of the Fusarium fujikuroi species complex highlights differences in genetic potential and metabolite synthesis.</title>
        <authorList>
            <person name="Niehaus E.-M."/>
            <person name="Muensterkoetter M."/>
            <person name="Proctor R.H."/>
            <person name="Brown D.W."/>
            <person name="Sharon A."/>
            <person name="Idan Y."/>
            <person name="Oren-Young L."/>
            <person name="Sieber C.M."/>
            <person name="Novak O."/>
            <person name="Pencik A."/>
            <person name="Tarkowska D."/>
            <person name="Hromadova K."/>
            <person name="Freeman S."/>
            <person name="Maymon M."/>
            <person name="Elazar M."/>
            <person name="Youssef S.A."/>
            <person name="El-Shabrawy E.S.M."/>
            <person name="Shalaby A.B.A."/>
            <person name="Houterman P."/>
            <person name="Brock N.L."/>
            <person name="Burkhardt I."/>
            <person name="Tsavkelova E.A."/>
            <person name="Dickschat J.S."/>
            <person name="Galuszka P."/>
            <person name="Gueldener U."/>
            <person name="Tudzynski B."/>
        </authorList>
    </citation>
    <scope>NUCLEOTIDE SEQUENCE [LARGE SCALE GENOMIC DNA]</scope>
    <source>
        <strain evidence="2">ET1</strain>
    </source>
</reference>
<protein>
    <submittedName>
        <fullName evidence="1">Uncharacterized protein</fullName>
    </submittedName>
</protein>
<dbReference type="Proteomes" id="UP000183971">
    <property type="component" value="Unassembled WGS sequence"/>
</dbReference>
<dbReference type="AlphaFoldDB" id="A0A1L7VDH1"/>
<accession>A0A1L7VDH1</accession>
<name>A0A1L7VDH1_FUSPR</name>
<gene>
    <name evidence="1" type="ORF">FPRO_07033</name>
</gene>
<evidence type="ECO:0000313" key="2">
    <source>
        <dbReference type="Proteomes" id="UP000183971"/>
    </source>
</evidence>
<dbReference type="RefSeq" id="XP_031078369.1">
    <property type="nucleotide sequence ID" value="XM_031227988.1"/>
</dbReference>
<organism evidence="1 2">
    <name type="scientific">Fusarium proliferatum (strain ET1)</name>
    <name type="common">Orchid endophyte fungus</name>
    <dbReference type="NCBI Taxonomy" id="1227346"/>
    <lineage>
        <taxon>Eukaryota</taxon>
        <taxon>Fungi</taxon>
        <taxon>Dikarya</taxon>
        <taxon>Ascomycota</taxon>
        <taxon>Pezizomycotina</taxon>
        <taxon>Sordariomycetes</taxon>
        <taxon>Hypocreomycetidae</taxon>
        <taxon>Hypocreales</taxon>
        <taxon>Nectriaceae</taxon>
        <taxon>Fusarium</taxon>
        <taxon>Fusarium fujikuroi species complex</taxon>
    </lineage>
</organism>
<proteinExistence type="predicted"/>